<feature type="binding site" evidence="7">
    <location>
        <position position="97"/>
    </location>
    <ligand>
        <name>Zn(2+)</name>
        <dbReference type="ChEBI" id="CHEBI:29105"/>
        <label>1</label>
    </ligand>
</feature>
<evidence type="ECO:0000256" key="9">
    <source>
        <dbReference type="SAM" id="MobiDB-lite"/>
    </source>
</evidence>
<dbReference type="PIRSF" id="PIRSF001235">
    <property type="entry name" value="Amidase_carbamoylase"/>
    <property type="match status" value="1"/>
</dbReference>
<sequence>MQAPHSAEFSMSSTALRPRGERILRWADALARHSDHPDHLTCAYMTPAHRAVAAALETLMREAGFDDVRHDAVGNVIGRYRAAPERQPARLVSTGSHYDTVRNGGRYDGRLGILLPIAIVADLHAQGRRLPYDFEVVGFAEEEGLRFGSTFLGSSAYVGRFDLSALDRRDAQGIAMRDAMRDAGFDPDALRDRSLHHAGAGADTPSMVASSQASETGASAGEPGALAHYFEVHIEQGPVLLQRGLAVGVVSAIAGGVRRLLTLEGQAGHAGTTPMDMRRDAACAAAEIVLAVERRCGRGDGLVGTVGRLEVPDGSVNVIPGCCRLSLDVRAPDDAARDAALADLDAEIAAICARRGVRHAMEEIMRVPATPCEGAQRSLWSAAIAAHGVPVHELSSGAGHDAMMVAKAAPVSMLFVRCGNGGISHNPLETVTEQDVQLAAQVTETFLLGLDATLAGN</sequence>
<comment type="subunit">
    <text evidence="3">Homodimer.</text>
</comment>
<feature type="domain" description="Peptidase M20 dimerisation" evidence="10">
    <location>
        <begin position="261"/>
        <end position="352"/>
    </location>
</feature>
<evidence type="ECO:0000313" key="11">
    <source>
        <dbReference type="EMBL" id="ARP79452.1"/>
    </source>
</evidence>
<evidence type="ECO:0000256" key="8">
    <source>
        <dbReference type="PIRSR" id="PIRSR001235-2"/>
    </source>
</evidence>
<keyword evidence="12" id="KW-1185">Reference proteome</keyword>
<dbReference type="CDD" id="cd03884">
    <property type="entry name" value="M20_bAS"/>
    <property type="match status" value="1"/>
</dbReference>
<dbReference type="PANTHER" id="PTHR32494">
    <property type="entry name" value="ALLANTOATE DEIMINASE-RELATED"/>
    <property type="match status" value="1"/>
</dbReference>
<organism evidence="11 12">
    <name type="scientific">Bordetella genomosp. 8</name>
    <dbReference type="NCBI Taxonomy" id="1416806"/>
    <lineage>
        <taxon>Bacteria</taxon>
        <taxon>Pseudomonadati</taxon>
        <taxon>Pseudomonadota</taxon>
        <taxon>Betaproteobacteria</taxon>
        <taxon>Burkholderiales</taxon>
        <taxon>Alcaligenaceae</taxon>
        <taxon>Bordetella</taxon>
    </lineage>
</organism>
<dbReference type="InterPro" id="IPR036264">
    <property type="entry name" value="Bact_exopeptidase_dim_dom"/>
</dbReference>
<evidence type="ECO:0000256" key="5">
    <source>
        <dbReference type="ARBA" id="ARBA00022801"/>
    </source>
</evidence>
<evidence type="ECO:0000256" key="2">
    <source>
        <dbReference type="ARBA" id="ARBA00006153"/>
    </source>
</evidence>
<evidence type="ECO:0000256" key="1">
    <source>
        <dbReference type="ARBA" id="ARBA00001936"/>
    </source>
</evidence>
<dbReference type="Gene3D" id="3.40.630.10">
    <property type="entry name" value="Zn peptidases"/>
    <property type="match status" value="1"/>
</dbReference>
<reference evidence="11 12" key="1">
    <citation type="submission" date="2017-05" db="EMBL/GenBank/DDBJ databases">
        <title>Complete and WGS of Bordetella genogroups.</title>
        <authorList>
            <person name="Spilker T."/>
            <person name="LiPuma J."/>
        </authorList>
    </citation>
    <scope>NUCLEOTIDE SEQUENCE [LARGE SCALE GENOMIC DNA]</scope>
    <source>
        <strain evidence="11 12">AU19157</strain>
    </source>
</reference>
<gene>
    <name evidence="11" type="ORF">CAL12_00515</name>
</gene>
<keyword evidence="6" id="KW-0464">Manganese</keyword>
<dbReference type="Pfam" id="PF01546">
    <property type="entry name" value="Peptidase_M20"/>
    <property type="match status" value="1"/>
</dbReference>
<feature type="binding site" evidence="7">
    <location>
        <position position="143"/>
    </location>
    <ligand>
        <name>Zn(2+)</name>
        <dbReference type="ChEBI" id="CHEBI:29105"/>
        <label>2</label>
    </ligand>
</feature>
<dbReference type="SUPFAM" id="SSF55031">
    <property type="entry name" value="Bacterial exopeptidase dimerisation domain"/>
    <property type="match status" value="1"/>
</dbReference>
<feature type="compositionally biased region" description="Polar residues" evidence="9">
    <location>
        <begin position="207"/>
        <end position="217"/>
    </location>
</feature>
<feature type="binding site" evidence="7">
    <location>
        <position position="233"/>
    </location>
    <ligand>
        <name>Zn(2+)</name>
        <dbReference type="ChEBI" id="CHEBI:29105"/>
        <label>1</label>
    </ligand>
</feature>
<dbReference type="AlphaFoldDB" id="A0A1W6YEH7"/>
<proteinExistence type="inferred from homology"/>
<comment type="cofactor">
    <cofactor evidence="1">
        <name>Mn(2+)</name>
        <dbReference type="ChEBI" id="CHEBI:29035"/>
    </cofactor>
</comment>
<keyword evidence="5 11" id="KW-0378">Hydrolase</keyword>
<keyword evidence="4 7" id="KW-0479">Metal-binding</keyword>
<evidence type="ECO:0000256" key="6">
    <source>
        <dbReference type="ARBA" id="ARBA00023211"/>
    </source>
</evidence>
<dbReference type="InterPro" id="IPR002933">
    <property type="entry name" value="Peptidase_M20"/>
</dbReference>
<dbReference type="PANTHER" id="PTHR32494:SF19">
    <property type="entry name" value="ALLANTOATE DEIMINASE-RELATED"/>
    <property type="match status" value="1"/>
</dbReference>
<protein>
    <submittedName>
        <fullName evidence="11">Zn-dependent hydrolase</fullName>
    </submittedName>
</protein>
<feature type="binding site" evidence="8">
    <location>
        <position position="330"/>
    </location>
    <ligand>
        <name>allantoate</name>
        <dbReference type="ChEBI" id="CHEBI:17536"/>
    </ligand>
</feature>
<accession>A0A1W6YEH7</accession>
<feature type="binding site" evidence="8">
    <location>
        <position position="317"/>
    </location>
    <ligand>
        <name>allantoate</name>
        <dbReference type="ChEBI" id="CHEBI:17536"/>
    </ligand>
</feature>
<dbReference type="Gene3D" id="3.30.70.360">
    <property type="match status" value="1"/>
</dbReference>
<evidence type="ECO:0000313" key="12">
    <source>
        <dbReference type="Proteomes" id="UP000194151"/>
    </source>
</evidence>
<dbReference type="KEGG" id="bgv:CAL12_00515"/>
<evidence type="ECO:0000256" key="3">
    <source>
        <dbReference type="ARBA" id="ARBA00011738"/>
    </source>
</evidence>
<dbReference type="Proteomes" id="UP000194151">
    <property type="component" value="Chromosome"/>
</dbReference>
<dbReference type="STRING" id="1416806.CAL12_00515"/>
<dbReference type="GO" id="GO:0016813">
    <property type="term" value="F:hydrolase activity, acting on carbon-nitrogen (but not peptide) bonds, in linear amidines"/>
    <property type="evidence" value="ECO:0007669"/>
    <property type="project" value="InterPro"/>
</dbReference>
<evidence type="ECO:0000256" key="4">
    <source>
        <dbReference type="ARBA" id="ARBA00022723"/>
    </source>
</evidence>
<feature type="binding site" evidence="7">
    <location>
        <position position="425"/>
    </location>
    <ligand>
        <name>Zn(2+)</name>
        <dbReference type="ChEBI" id="CHEBI:29105"/>
        <label>2</label>
    </ligand>
</feature>
<keyword evidence="7" id="KW-0862">Zinc</keyword>
<dbReference type="InterPro" id="IPR011650">
    <property type="entry name" value="Peptidase_M20_dimer"/>
</dbReference>
<feature type="binding site" evidence="7">
    <location>
        <position position="108"/>
    </location>
    <ligand>
        <name>Zn(2+)</name>
        <dbReference type="ChEBI" id="CHEBI:29105"/>
        <label>1</label>
    </ligand>
</feature>
<evidence type="ECO:0000259" key="10">
    <source>
        <dbReference type="Pfam" id="PF07687"/>
    </source>
</evidence>
<dbReference type="NCBIfam" id="TIGR01879">
    <property type="entry name" value="hydantase"/>
    <property type="match status" value="1"/>
</dbReference>
<name>A0A1W6YEH7_9BORD</name>
<feature type="binding site" evidence="8">
    <location>
        <position position="258"/>
    </location>
    <ligand>
        <name>allantoate</name>
        <dbReference type="ChEBI" id="CHEBI:17536"/>
    </ligand>
</feature>
<comment type="cofactor">
    <cofactor evidence="7">
        <name>Zn(2+)</name>
        <dbReference type="ChEBI" id="CHEBI:29105"/>
    </cofactor>
    <text evidence="7">Binds 2 Zn(2+) ions per subunit.</text>
</comment>
<dbReference type="SUPFAM" id="SSF53187">
    <property type="entry name" value="Zn-dependent exopeptidases"/>
    <property type="match status" value="1"/>
</dbReference>
<comment type="similarity">
    <text evidence="2">Belongs to the peptidase M20 family.</text>
</comment>
<feature type="binding site" evidence="7">
    <location>
        <position position="108"/>
    </location>
    <ligand>
        <name>Zn(2+)</name>
        <dbReference type="ChEBI" id="CHEBI:29105"/>
        <label>2</label>
    </ligand>
</feature>
<dbReference type="GO" id="GO:0046872">
    <property type="term" value="F:metal ion binding"/>
    <property type="evidence" value="ECO:0007669"/>
    <property type="project" value="UniProtKB-KW"/>
</dbReference>
<dbReference type="EMBL" id="CP021108">
    <property type="protein sequence ID" value="ARP79452.1"/>
    <property type="molecule type" value="Genomic_DNA"/>
</dbReference>
<dbReference type="Pfam" id="PF07687">
    <property type="entry name" value="M20_dimer"/>
    <property type="match status" value="1"/>
</dbReference>
<feature type="region of interest" description="Disordered" evidence="9">
    <location>
        <begin position="197"/>
        <end position="217"/>
    </location>
</feature>
<dbReference type="InterPro" id="IPR010158">
    <property type="entry name" value="Amidase_Cbmase"/>
</dbReference>
<evidence type="ECO:0000256" key="7">
    <source>
        <dbReference type="PIRSR" id="PIRSR001235-1"/>
    </source>
</evidence>